<name>A0A834J3R4_RHYFE</name>
<dbReference type="EMBL" id="JAACXV010000001">
    <property type="protein sequence ID" value="KAF7287982.1"/>
    <property type="molecule type" value="Genomic_DNA"/>
</dbReference>
<reference evidence="2" key="1">
    <citation type="submission" date="2020-08" db="EMBL/GenBank/DDBJ databases">
        <title>Genome sequencing and assembly of the red palm weevil Rhynchophorus ferrugineus.</title>
        <authorList>
            <person name="Dias G.B."/>
            <person name="Bergman C.M."/>
            <person name="Manee M."/>
        </authorList>
    </citation>
    <scope>NUCLEOTIDE SEQUENCE</scope>
    <source>
        <strain evidence="2">AA-2017</strain>
        <tissue evidence="2">Whole larva</tissue>
    </source>
</reference>
<keyword evidence="1" id="KW-1133">Transmembrane helix</keyword>
<feature type="transmembrane region" description="Helical" evidence="1">
    <location>
        <begin position="85"/>
        <end position="102"/>
    </location>
</feature>
<dbReference type="Proteomes" id="UP000625711">
    <property type="component" value="Unassembled WGS sequence"/>
</dbReference>
<protein>
    <submittedName>
        <fullName evidence="2">Uncharacterized protein</fullName>
    </submittedName>
</protein>
<keyword evidence="3" id="KW-1185">Reference proteome</keyword>
<organism evidence="2 3">
    <name type="scientific">Rhynchophorus ferrugineus</name>
    <name type="common">Red palm weevil</name>
    <name type="synonym">Curculio ferrugineus</name>
    <dbReference type="NCBI Taxonomy" id="354439"/>
    <lineage>
        <taxon>Eukaryota</taxon>
        <taxon>Metazoa</taxon>
        <taxon>Ecdysozoa</taxon>
        <taxon>Arthropoda</taxon>
        <taxon>Hexapoda</taxon>
        <taxon>Insecta</taxon>
        <taxon>Pterygota</taxon>
        <taxon>Neoptera</taxon>
        <taxon>Endopterygota</taxon>
        <taxon>Coleoptera</taxon>
        <taxon>Polyphaga</taxon>
        <taxon>Cucujiformia</taxon>
        <taxon>Curculionidae</taxon>
        <taxon>Dryophthorinae</taxon>
        <taxon>Rhynchophorus</taxon>
    </lineage>
</organism>
<keyword evidence="1" id="KW-0812">Transmembrane</keyword>
<evidence type="ECO:0000256" key="1">
    <source>
        <dbReference type="SAM" id="Phobius"/>
    </source>
</evidence>
<evidence type="ECO:0000313" key="2">
    <source>
        <dbReference type="EMBL" id="KAF7287982.1"/>
    </source>
</evidence>
<keyword evidence="1" id="KW-0472">Membrane</keyword>
<accession>A0A834J3R4</accession>
<gene>
    <name evidence="2" type="ORF">GWI33_000042</name>
</gene>
<evidence type="ECO:0000313" key="3">
    <source>
        <dbReference type="Proteomes" id="UP000625711"/>
    </source>
</evidence>
<sequence>MATISFPDSSTITTEHLLGFVIYSEEFSSKFRFPPTLVSPKSRNHLQAMPAPYSDSFTAASPRVSAPNFIGYFYSPDRSSKASELLSIILCFSLVGFLLICVANDGFICGTDTYIVSVLLIFHRVSFPRCHRDTLKKNTHTTEDVYVFFVALYLKYFSCLLY</sequence>
<comment type="caution">
    <text evidence="2">The sequence shown here is derived from an EMBL/GenBank/DDBJ whole genome shotgun (WGS) entry which is preliminary data.</text>
</comment>
<dbReference type="AlphaFoldDB" id="A0A834J3R4"/>
<proteinExistence type="predicted"/>